<evidence type="ECO:0000259" key="4">
    <source>
        <dbReference type="PROSITE" id="PS51819"/>
    </source>
</evidence>
<dbReference type="SUPFAM" id="SSF54593">
    <property type="entry name" value="Glyoxalase/Bleomycin resistance protein/Dihydroxybiphenyl dioxygenase"/>
    <property type="match status" value="1"/>
</dbReference>
<evidence type="ECO:0000256" key="1">
    <source>
        <dbReference type="ARBA" id="ARBA00011051"/>
    </source>
</evidence>
<dbReference type="Gene3D" id="3.10.180.10">
    <property type="entry name" value="2,3-Dihydroxybiphenyl 1,2-Dioxygenase, domain 1"/>
    <property type="match status" value="1"/>
</dbReference>
<dbReference type="InterPro" id="IPR000335">
    <property type="entry name" value="Bleomycin-R"/>
</dbReference>
<evidence type="ECO:0000313" key="5">
    <source>
        <dbReference type="EMBL" id="MDC0684977.1"/>
    </source>
</evidence>
<dbReference type="Pfam" id="PF00903">
    <property type="entry name" value="Glyoxalase"/>
    <property type="match status" value="1"/>
</dbReference>
<feature type="domain" description="VOC" evidence="4">
    <location>
        <begin position="4"/>
        <end position="133"/>
    </location>
</feature>
<dbReference type="EMBL" id="JAQNDK010000006">
    <property type="protein sequence ID" value="MDC0684977.1"/>
    <property type="molecule type" value="Genomic_DNA"/>
</dbReference>
<keyword evidence="6" id="KW-1185">Reference proteome</keyword>
<comment type="caution">
    <text evidence="5">The sequence shown here is derived from an EMBL/GenBank/DDBJ whole genome shotgun (WGS) entry which is preliminary data.</text>
</comment>
<dbReference type="InterPro" id="IPR037523">
    <property type="entry name" value="VOC_core"/>
</dbReference>
<keyword evidence="3" id="KW-0046">Antibiotic resistance</keyword>
<proteinExistence type="inferred from homology"/>
<evidence type="ECO:0000256" key="3">
    <source>
        <dbReference type="ARBA" id="ARBA00023251"/>
    </source>
</evidence>
<dbReference type="InterPro" id="IPR004360">
    <property type="entry name" value="Glyas_Fos-R_dOase_dom"/>
</dbReference>
<evidence type="ECO:0000313" key="6">
    <source>
        <dbReference type="Proteomes" id="UP001217485"/>
    </source>
</evidence>
<organism evidence="5 6">
    <name type="scientific">Sorangium atrum</name>
    <dbReference type="NCBI Taxonomy" id="2995308"/>
    <lineage>
        <taxon>Bacteria</taxon>
        <taxon>Pseudomonadati</taxon>
        <taxon>Myxococcota</taxon>
        <taxon>Polyangia</taxon>
        <taxon>Polyangiales</taxon>
        <taxon>Polyangiaceae</taxon>
        <taxon>Sorangium</taxon>
    </lineage>
</organism>
<reference evidence="5 6" key="1">
    <citation type="submission" date="2023-01" db="EMBL/GenBank/DDBJ databases">
        <title>Minimal conservation of predation-associated metabolite biosynthetic gene clusters underscores biosynthetic potential of Myxococcota including descriptions for ten novel species: Archangium lansinium sp. nov., Myxococcus landrumus sp. nov., Nannocystis bai.</title>
        <authorList>
            <person name="Ahearne A."/>
            <person name="Stevens C."/>
            <person name="Dowd S."/>
        </authorList>
    </citation>
    <scope>NUCLEOTIDE SEQUENCE [LARGE SCALE GENOMIC DNA]</scope>
    <source>
        <strain evidence="5 6">WIWO2</strain>
    </source>
</reference>
<protein>
    <recommendedName>
        <fullName evidence="2">Bleomycin resistance protein</fullName>
    </recommendedName>
</protein>
<accession>A0ABT5CEW6</accession>
<gene>
    <name evidence="5" type="ORF">POL72_45100</name>
</gene>
<sequence length="141" mass="16018">MNGQKLIPELDVADLGASLRFYVGVIGCTLRFERPEERFAFIDLEGAQLMLQEAAGPGRRFRTAPLEHPYGRGVNFQIEVADVTSLYERVCAGGFQIVIPFEDRWYREGDTELGNRQFVVADPDGYLLRFFTDLGQRPLRS</sequence>
<dbReference type="InterPro" id="IPR029068">
    <property type="entry name" value="Glyas_Bleomycin-R_OHBP_Dase"/>
</dbReference>
<dbReference type="Proteomes" id="UP001217485">
    <property type="component" value="Unassembled WGS sequence"/>
</dbReference>
<name>A0ABT5CEW6_9BACT</name>
<dbReference type="PROSITE" id="PS51819">
    <property type="entry name" value="VOC"/>
    <property type="match status" value="1"/>
</dbReference>
<dbReference type="RefSeq" id="WP_272103098.1">
    <property type="nucleotide sequence ID" value="NZ_JAQNDK010000006.1"/>
</dbReference>
<evidence type="ECO:0000256" key="2">
    <source>
        <dbReference type="ARBA" id="ARBA00021572"/>
    </source>
</evidence>
<comment type="similarity">
    <text evidence="1">Belongs to the bleomycin resistance protein family.</text>
</comment>
<dbReference type="CDD" id="cd08349">
    <property type="entry name" value="BLMA_like"/>
    <property type="match status" value="1"/>
</dbReference>